<evidence type="ECO:0000256" key="7">
    <source>
        <dbReference type="ARBA" id="ARBA00023295"/>
    </source>
</evidence>
<dbReference type="EC" id="3.2.1.3" evidence="9"/>
<evidence type="ECO:0000256" key="3">
    <source>
        <dbReference type="ARBA" id="ARBA00022729"/>
    </source>
</evidence>
<dbReference type="PROSITE" id="PS00820">
    <property type="entry name" value="GLUCOAMYLASE"/>
    <property type="match status" value="1"/>
</dbReference>
<dbReference type="SUPFAM" id="SSF48208">
    <property type="entry name" value="Six-hairpin glycosidases"/>
    <property type="match status" value="1"/>
</dbReference>
<dbReference type="Gene3D" id="1.50.10.10">
    <property type="match status" value="1"/>
</dbReference>
<evidence type="ECO:0000256" key="9">
    <source>
        <dbReference type="PIRNR" id="PIRNR001031"/>
    </source>
</evidence>
<gene>
    <name evidence="14" type="ORF">NEMBOFW57_007643</name>
</gene>
<dbReference type="Pfam" id="PF00723">
    <property type="entry name" value="Glyco_hydro_15"/>
    <property type="match status" value="1"/>
</dbReference>
<feature type="binding site" evidence="11">
    <location>
        <position position="167"/>
    </location>
    <ligand>
        <name>substrate</name>
    </ligand>
</feature>
<dbReference type="PROSITE" id="PS51166">
    <property type="entry name" value="CBM20"/>
    <property type="match status" value="1"/>
</dbReference>
<dbReference type="InterPro" id="IPR013783">
    <property type="entry name" value="Ig-like_fold"/>
</dbReference>
<dbReference type="InterPro" id="IPR013784">
    <property type="entry name" value="Carb-bd-like_fold"/>
</dbReference>
<evidence type="ECO:0000256" key="8">
    <source>
        <dbReference type="ARBA" id="ARBA00023326"/>
    </source>
</evidence>
<feature type="active site" description="Proton acceptor" evidence="10">
    <location>
        <position position="223"/>
    </location>
</feature>
<dbReference type="Gene3D" id="2.60.40.10">
    <property type="entry name" value="Immunoglobulins"/>
    <property type="match status" value="1"/>
</dbReference>
<dbReference type="GO" id="GO:0004339">
    <property type="term" value="F:glucan 1,4-alpha-glucosidase activity"/>
    <property type="evidence" value="ECO:0007669"/>
    <property type="project" value="UniProtKB-EC"/>
</dbReference>
<dbReference type="InterPro" id="IPR046966">
    <property type="entry name" value="Glucoamylase_active_site"/>
</dbReference>
<evidence type="ECO:0000256" key="12">
    <source>
        <dbReference type="SAM" id="SignalP"/>
    </source>
</evidence>
<keyword evidence="4 9" id="KW-0378">Hydrolase</keyword>
<organism evidence="14 15">
    <name type="scientific">Staphylotrichum longicolle</name>
    <dbReference type="NCBI Taxonomy" id="669026"/>
    <lineage>
        <taxon>Eukaryota</taxon>
        <taxon>Fungi</taxon>
        <taxon>Dikarya</taxon>
        <taxon>Ascomycota</taxon>
        <taxon>Pezizomycotina</taxon>
        <taxon>Sordariomycetes</taxon>
        <taxon>Sordariomycetidae</taxon>
        <taxon>Sordariales</taxon>
        <taxon>Chaetomiaceae</taxon>
        <taxon>Staphylotrichum</taxon>
    </lineage>
</organism>
<keyword evidence="7 9" id="KW-0326">Glycosidase</keyword>
<comment type="similarity">
    <text evidence="2 9">Belongs to the glycosyl hydrolase 15 family.</text>
</comment>
<dbReference type="Proteomes" id="UP001197093">
    <property type="component" value="Unassembled WGS sequence"/>
</dbReference>
<dbReference type="PIRSF" id="PIRSF001031">
    <property type="entry name" value="Glu-a-glcsd_SBD"/>
    <property type="match status" value="1"/>
</dbReference>
<dbReference type="AlphaFoldDB" id="A0AAD4HZ99"/>
<dbReference type="InterPro" id="IPR000165">
    <property type="entry name" value="Glucoamylase"/>
</dbReference>
<evidence type="ECO:0000259" key="13">
    <source>
        <dbReference type="PROSITE" id="PS51166"/>
    </source>
</evidence>
<evidence type="ECO:0000313" key="14">
    <source>
        <dbReference type="EMBL" id="KAG7288120.1"/>
    </source>
</evidence>
<proteinExistence type="inferred from homology"/>
<comment type="catalytic activity">
    <reaction evidence="1 9">
        <text>Hydrolysis of terminal (1-&gt;4)-linked alpha-D-glucose residues successively from non-reducing ends of the chains with release of beta-D-glucose.</text>
        <dbReference type="EC" id="3.2.1.3"/>
    </reaction>
</comment>
<evidence type="ECO:0000256" key="10">
    <source>
        <dbReference type="PIRSR" id="PIRSR001031-1"/>
    </source>
</evidence>
<dbReference type="InterPro" id="IPR012341">
    <property type="entry name" value="6hp_glycosidase-like_sf"/>
</dbReference>
<feature type="chain" id="PRO_5042257261" description="Glucoamylase" evidence="12">
    <location>
        <begin position="42"/>
        <end position="642"/>
    </location>
</feature>
<evidence type="ECO:0000256" key="1">
    <source>
        <dbReference type="ARBA" id="ARBA00001863"/>
    </source>
</evidence>
<evidence type="ECO:0000256" key="6">
    <source>
        <dbReference type="ARBA" id="ARBA00023277"/>
    </source>
</evidence>
<evidence type="ECO:0000256" key="11">
    <source>
        <dbReference type="PIRSR" id="PIRSR001031-2"/>
    </source>
</evidence>
<keyword evidence="15" id="KW-1185">Reference proteome</keyword>
<accession>A0AAD4HZ99</accession>
<dbReference type="SMART" id="SM01065">
    <property type="entry name" value="CBM_2"/>
    <property type="match status" value="1"/>
</dbReference>
<keyword evidence="3 12" id="KW-0732">Signal</keyword>
<dbReference type="InterPro" id="IPR002044">
    <property type="entry name" value="CBM20"/>
</dbReference>
<keyword evidence="8 9" id="KW-0624">Polysaccharide degradation</keyword>
<feature type="domain" description="CBM20" evidence="13">
    <location>
        <begin position="523"/>
        <end position="634"/>
    </location>
</feature>
<comment type="caution">
    <text evidence="14">The sequence shown here is derived from an EMBL/GenBank/DDBJ whole genome shotgun (WGS) entry which is preliminary data.</text>
</comment>
<evidence type="ECO:0000313" key="15">
    <source>
        <dbReference type="Proteomes" id="UP001197093"/>
    </source>
</evidence>
<dbReference type="InterPro" id="IPR011613">
    <property type="entry name" value="GH15-like"/>
</dbReference>
<dbReference type="PANTHER" id="PTHR31616:SF12">
    <property type="entry name" value="GLUCOAMYLASE"/>
    <property type="match status" value="1"/>
</dbReference>
<dbReference type="GO" id="GO:0000324">
    <property type="term" value="C:fungal-type vacuole"/>
    <property type="evidence" value="ECO:0007669"/>
    <property type="project" value="TreeGrafter"/>
</dbReference>
<feature type="active site" description="Proton donor" evidence="10">
    <location>
        <position position="226"/>
    </location>
</feature>
<dbReference type="FunFam" id="1.50.10.10:FF:000018">
    <property type="entry name" value="Glucoamylase"/>
    <property type="match status" value="1"/>
</dbReference>
<evidence type="ECO:0000256" key="2">
    <source>
        <dbReference type="ARBA" id="ARBA00006188"/>
    </source>
</evidence>
<protein>
    <recommendedName>
        <fullName evidence="9">Glucoamylase</fullName>
        <ecNumber evidence="9">3.2.1.3</ecNumber>
    </recommendedName>
    <alternativeName>
        <fullName evidence="9">1,4-alpha-D-glucan glucohydrolase</fullName>
    </alternativeName>
    <alternativeName>
        <fullName evidence="9">Glucan 1,4-alpha-glucosidase</fullName>
    </alternativeName>
</protein>
<dbReference type="InterPro" id="IPR008928">
    <property type="entry name" value="6-hairpin_glycosidase_sf"/>
</dbReference>
<reference evidence="14" key="1">
    <citation type="submission" date="2023-02" db="EMBL/GenBank/DDBJ databases">
        <authorList>
            <person name="Palmer J.M."/>
        </authorList>
    </citation>
    <scope>NUCLEOTIDE SEQUENCE</scope>
    <source>
        <strain evidence="14">FW57</strain>
    </source>
</reference>
<sequence length="642" mass="69225">MVDARDFLPPCFSKDPARHWIRMLQLPKLLVAALLAWPAAAKPPGKVTVDDFIAAERAVALQGVLDNIGPNGTQVPGAGRGIVIASPSKVDPNYFYTWTRDAALTLKTLIDEYISGDKKLRVYIEDYIHSQAILQTVNNPSGTLLPSGTGLGEAKYNADGTRFNGNWGRPQRDGPALRATALITYANYLISHGEAARAKTEVWPVIANDLSYVGQYWNSTGFDLWEEVSGSSFFTIQAQYKSLVEGAALASSLRVPCAGCSQAPQVLCFLNSFWNGKYYTANINGGSYRSGIDANVMLGPIASFDINARCDDPSLQPCHSRQLANFKVFVDTFRNASLYPINAGIPATSGVALGRYPEDTYYNGNPWYLITLGAAEFLYDAVAQWTHQKSITVDATSLPFFRSLWPGVKATTYKYCKKGGPFHKITDAALAYADSFVAVAQKYTPADGALAEQFTKTTGDPISARRLTWSFASFVSMAARRAGHFPPSWIPRPSSPAAVPATCAGSSAPGTYAPATAAGAPNITTGCLTNVLFVVNASTYYGENVYLAGSSADLGAWSVDNAQPLMSSNYTAERPMWFAQLALEAGKTVTYKYVRQENCGQDWIWETVNRTLAVPACVEGSTAVLAETDDAWTGPVGTPGSC</sequence>
<dbReference type="Pfam" id="PF00686">
    <property type="entry name" value="CBM_20"/>
    <property type="match status" value="1"/>
</dbReference>
<evidence type="ECO:0000256" key="5">
    <source>
        <dbReference type="ARBA" id="ARBA00023180"/>
    </source>
</evidence>
<dbReference type="PANTHER" id="PTHR31616">
    <property type="entry name" value="TREHALASE"/>
    <property type="match status" value="1"/>
</dbReference>
<dbReference type="SUPFAM" id="SSF49452">
    <property type="entry name" value="Starch-binding domain-like"/>
    <property type="match status" value="1"/>
</dbReference>
<dbReference type="PRINTS" id="PR00736">
    <property type="entry name" value="GLHYDRLASE15"/>
</dbReference>
<dbReference type="InterPro" id="IPR008291">
    <property type="entry name" value="Glucoamylase_SBD"/>
</dbReference>
<name>A0AAD4HZ99_9PEZI</name>
<dbReference type="EMBL" id="JAHCVI010000003">
    <property type="protein sequence ID" value="KAG7288120.1"/>
    <property type="molecule type" value="Genomic_DNA"/>
</dbReference>
<keyword evidence="5" id="KW-0325">Glycoprotein</keyword>
<dbReference type="GO" id="GO:0000272">
    <property type="term" value="P:polysaccharide catabolic process"/>
    <property type="evidence" value="ECO:0007669"/>
    <property type="project" value="UniProtKB-KW"/>
</dbReference>
<feature type="signal peptide" evidence="12">
    <location>
        <begin position="1"/>
        <end position="41"/>
    </location>
</feature>
<evidence type="ECO:0000256" key="4">
    <source>
        <dbReference type="ARBA" id="ARBA00022801"/>
    </source>
</evidence>
<dbReference type="GO" id="GO:2001070">
    <property type="term" value="F:starch binding"/>
    <property type="evidence" value="ECO:0007669"/>
    <property type="project" value="InterPro"/>
</dbReference>
<keyword evidence="6 9" id="KW-0119">Carbohydrate metabolism</keyword>